<proteinExistence type="predicted"/>
<evidence type="ECO:0000313" key="1">
    <source>
        <dbReference type="EMBL" id="KAK5848626.1"/>
    </source>
</evidence>
<protein>
    <submittedName>
        <fullName evidence="1">Uncharacterized protein</fullName>
    </submittedName>
</protein>
<gene>
    <name evidence="1" type="ORF">PBY51_006223</name>
</gene>
<name>A0AAN7WDX7_ELEMC</name>
<organism evidence="1 2">
    <name type="scientific">Eleginops maclovinus</name>
    <name type="common">Patagonian blennie</name>
    <name type="synonym">Eleginus maclovinus</name>
    <dbReference type="NCBI Taxonomy" id="56733"/>
    <lineage>
        <taxon>Eukaryota</taxon>
        <taxon>Metazoa</taxon>
        <taxon>Chordata</taxon>
        <taxon>Craniata</taxon>
        <taxon>Vertebrata</taxon>
        <taxon>Euteleostomi</taxon>
        <taxon>Actinopterygii</taxon>
        <taxon>Neopterygii</taxon>
        <taxon>Teleostei</taxon>
        <taxon>Neoteleostei</taxon>
        <taxon>Acanthomorphata</taxon>
        <taxon>Eupercaria</taxon>
        <taxon>Perciformes</taxon>
        <taxon>Notothenioidei</taxon>
        <taxon>Eleginopidae</taxon>
        <taxon>Eleginops</taxon>
    </lineage>
</organism>
<reference evidence="1 2" key="2">
    <citation type="journal article" date="2023" name="Mol. Biol. Evol.">
        <title>Genomics of Secondarily Temperate Adaptation in the Only Non-Antarctic Icefish.</title>
        <authorList>
            <person name="Rivera-Colon A.G."/>
            <person name="Rayamajhi N."/>
            <person name="Minhas B.F."/>
            <person name="Madrigal G."/>
            <person name="Bilyk K.T."/>
            <person name="Yoon V."/>
            <person name="Hune M."/>
            <person name="Gregory S."/>
            <person name="Cheng C.H.C."/>
            <person name="Catchen J.M."/>
        </authorList>
    </citation>
    <scope>NUCLEOTIDE SEQUENCE [LARGE SCALE GENOMIC DNA]</scope>
    <source>
        <strain evidence="1">JMC-PN-2008</strain>
    </source>
</reference>
<comment type="caution">
    <text evidence="1">The sequence shown here is derived from an EMBL/GenBank/DDBJ whole genome shotgun (WGS) entry which is preliminary data.</text>
</comment>
<dbReference type="AlphaFoldDB" id="A0AAN7WDX7"/>
<dbReference type="EMBL" id="JAUZQC010000025">
    <property type="protein sequence ID" value="KAK5848626.1"/>
    <property type="molecule type" value="Genomic_DNA"/>
</dbReference>
<accession>A0AAN7WDX7</accession>
<dbReference type="Proteomes" id="UP001346869">
    <property type="component" value="Unassembled WGS sequence"/>
</dbReference>
<reference evidence="1 2" key="1">
    <citation type="journal article" date="2023" name="Genes (Basel)">
        <title>Chromosome-Level Genome Assembly and Circadian Gene Repertoire of the Patagonia Blennie Eleginops maclovinus-The Closest Ancestral Proxy of Antarctic Cryonotothenioids.</title>
        <authorList>
            <person name="Cheng C.C."/>
            <person name="Rivera-Colon A.G."/>
            <person name="Minhas B.F."/>
            <person name="Wilson L."/>
            <person name="Rayamajhi N."/>
            <person name="Vargas-Chacoff L."/>
            <person name="Catchen J.M."/>
        </authorList>
    </citation>
    <scope>NUCLEOTIDE SEQUENCE [LARGE SCALE GENOMIC DNA]</scope>
    <source>
        <strain evidence="1">JMC-PN-2008</strain>
    </source>
</reference>
<sequence length="69" mass="7488">MPPRTTALLISQRGWAHLACSYSGDNNRMTSTESQSATELSPLPFNALADTGVLAQGNHVLVSRVFRDE</sequence>
<evidence type="ECO:0000313" key="2">
    <source>
        <dbReference type="Proteomes" id="UP001346869"/>
    </source>
</evidence>
<keyword evidence="2" id="KW-1185">Reference proteome</keyword>